<dbReference type="InterPro" id="IPR026634">
    <property type="entry name" value="TPST-like"/>
</dbReference>
<sequence>MPSSAVLYFIAGAAALELRQTPSAIEYLSRAVNLDPARADYLVQLSRALTAVRRYADASVVAGKAWALLPRDPIALDMLGVVFSRLNEHIKAVEVFQRLVDSNPQSAGYRFNLATSLIFTGSIAAAEVQLEECLKLDPGFWKAYPALAKLRKQTDDRNHVERLLAVLPDAQGPDAATYVHMALSKEFEDLGQYPDAFEHLVLGKTPLRIAKGYLISRDEAMFEAIERNFGGAVPSTSGHPSSEPIFVFGMPRSGTTLVERILSSHSHVQSMGELENFGFVLKRASGSATSSMLDPDTIMRSRRLDWAGLGGDYLASTRPGTGKKPRFVDKLPQNFLYAGDIANALPMARMICVRRHPMDTCLGNFRQLFALASPYYDYSLDILDTGRYYMLFDRLMAYWERMLPGRILTVEYEALVHDQERWTQRLLEFCGLPWEEACLRFNDNAAPVATASALQVREPMNSNSIGRWKNYRPQLAPLRRMLEDAGIEIRD</sequence>
<dbReference type="InterPro" id="IPR019734">
    <property type="entry name" value="TPR_rpt"/>
</dbReference>
<reference evidence="3 4" key="1">
    <citation type="submission" date="2019-07" db="EMBL/GenBank/DDBJ databases">
        <title>Lysobacter weifangensis sp. nov., isolated from bensulfuron-methyl contaminated farmland soil.</title>
        <authorList>
            <person name="Zhao H."/>
        </authorList>
    </citation>
    <scope>NUCLEOTIDE SEQUENCE [LARGE SCALE GENOMIC DNA]</scope>
    <source>
        <strain evidence="3 4">CC-Bw-6</strain>
    </source>
</reference>
<feature type="repeat" description="TPR" evidence="2">
    <location>
        <begin position="73"/>
        <end position="106"/>
    </location>
</feature>
<dbReference type="EMBL" id="CP041742">
    <property type="protein sequence ID" value="QDQ74720.1"/>
    <property type="molecule type" value="Genomic_DNA"/>
</dbReference>
<dbReference type="AlphaFoldDB" id="A0A516V888"/>
<dbReference type="SMART" id="SM00028">
    <property type="entry name" value="TPR"/>
    <property type="match status" value="3"/>
</dbReference>
<dbReference type="PANTHER" id="PTHR12788">
    <property type="entry name" value="PROTEIN-TYROSINE SULFOTRANSFERASE 2"/>
    <property type="match status" value="1"/>
</dbReference>
<dbReference type="Gene3D" id="3.40.50.300">
    <property type="entry name" value="P-loop containing nucleotide triphosphate hydrolases"/>
    <property type="match status" value="1"/>
</dbReference>
<keyword evidence="4" id="KW-1185">Reference proteome</keyword>
<dbReference type="Proteomes" id="UP000315891">
    <property type="component" value="Chromosome"/>
</dbReference>
<evidence type="ECO:0000313" key="4">
    <source>
        <dbReference type="Proteomes" id="UP000315891"/>
    </source>
</evidence>
<dbReference type="Gene3D" id="1.25.40.10">
    <property type="entry name" value="Tetratricopeptide repeat domain"/>
    <property type="match status" value="1"/>
</dbReference>
<evidence type="ECO:0000256" key="2">
    <source>
        <dbReference type="PROSITE-ProRule" id="PRU00339"/>
    </source>
</evidence>
<accession>A0A516V888</accession>
<feature type="repeat" description="TPR" evidence="2">
    <location>
        <begin position="5"/>
        <end position="38"/>
    </location>
</feature>
<dbReference type="InterPro" id="IPR027417">
    <property type="entry name" value="P-loop_NTPase"/>
</dbReference>
<dbReference type="Pfam" id="PF13181">
    <property type="entry name" value="TPR_8"/>
    <property type="match status" value="1"/>
</dbReference>
<dbReference type="OrthoDB" id="9766687at2"/>
<keyword evidence="2" id="KW-0802">TPR repeat</keyword>
<gene>
    <name evidence="3" type="ORF">FNZ56_01755</name>
</gene>
<dbReference type="GO" id="GO:0008476">
    <property type="term" value="F:protein-tyrosine sulfotransferase activity"/>
    <property type="evidence" value="ECO:0007669"/>
    <property type="project" value="InterPro"/>
</dbReference>
<dbReference type="PROSITE" id="PS50005">
    <property type="entry name" value="TPR"/>
    <property type="match status" value="2"/>
</dbReference>
<keyword evidence="1 3" id="KW-0808">Transferase</keyword>
<evidence type="ECO:0000256" key="1">
    <source>
        <dbReference type="ARBA" id="ARBA00022679"/>
    </source>
</evidence>
<dbReference type="PANTHER" id="PTHR12788:SF10">
    <property type="entry name" value="PROTEIN-TYROSINE SULFOTRANSFERASE"/>
    <property type="match status" value="1"/>
</dbReference>
<organism evidence="3 4">
    <name type="scientific">Pseudoluteimonas lycopersici</name>
    <dbReference type="NCBI Taxonomy" id="1324796"/>
    <lineage>
        <taxon>Bacteria</taxon>
        <taxon>Pseudomonadati</taxon>
        <taxon>Pseudomonadota</taxon>
        <taxon>Gammaproteobacteria</taxon>
        <taxon>Lysobacterales</taxon>
        <taxon>Lysobacteraceae</taxon>
        <taxon>Pseudoluteimonas</taxon>
    </lineage>
</organism>
<dbReference type="Pfam" id="PF13469">
    <property type="entry name" value="Sulfotransfer_3"/>
    <property type="match status" value="1"/>
</dbReference>
<dbReference type="SUPFAM" id="SSF48452">
    <property type="entry name" value="TPR-like"/>
    <property type="match status" value="1"/>
</dbReference>
<name>A0A516V888_9GAMM</name>
<dbReference type="InterPro" id="IPR011990">
    <property type="entry name" value="TPR-like_helical_dom_sf"/>
</dbReference>
<evidence type="ECO:0000313" key="3">
    <source>
        <dbReference type="EMBL" id="QDQ74720.1"/>
    </source>
</evidence>
<dbReference type="SUPFAM" id="SSF52540">
    <property type="entry name" value="P-loop containing nucleoside triphosphate hydrolases"/>
    <property type="match status" value="1"/>
</dbReference>
<protein>
    <submittedName>
        <fullName evidence="3">Sulfotransferase</fullName>
    </submittedName>
</protein>
<proteinExistence type="predicted"/>